<organism evidence="1 2">
    <name type="scientific">Arabis nemorensis</name>
    <dbReference type="NCBI Taxonomy" id="586526"/>
    <lineage>
        <taxon>Eukaryota</taxon>
        <taxon>Viridiplantae</taxon>
        <taxon>Streptophyta</taxon>
        <taxon>Embryophyta</taxon>
        <taxon>Tracheophyta</taxon>
        <taxon>Spermatophyta</taxon>
        <taxon>Magnoliopsida</taxon>
        <taxon>eudicotyledons</taxon>
        <taxon>Gunneridae</taxon>
        <taxon>Pentapetalae</taxon>
        <taxon>rosids</taxon>
        <taxon>malvids</taxon>
        <taxon>Brassicales</taxon>
        <taxon>Brassicaceae</taxon>
        <taxon>Arabideae</taxon>
        <taxon>Arabis</taxon>
    </lineage>
</organism>
<sequence>MCLVYRRKAHIIPQSIRENSGATVARVSVQFQFLILKTISINIKRRHYCEHFNKTLCFEYLSSGENRAGWADSVANTIDDSFLVV</sequence>
<comment type="caution">
    <text evidence="1">The sequence shown here is derived from an EMBL/GenBank/DDBJ whole genome shotgun (WGS) entry which is preliminary data.</text>
</comment>
<keyword evidence="2" id="KW-1185">Reference proteome</keyword>
<dbReference type="Proteomes" id="UP000489600">
    <property type="component" value="Unassembled WGS sequence"/>
</dbReference>
<protein>
    <submittedName>
        <fullName evidence="1">Uncharacterized protein</fullName>
    </submittedName>
</protein>
<evidence type="ECO:0000313" key="2">
    <source>
        <dbReference type="Proteomes" id="UP000489600"/>
    </source>
</evidence>
<accession>A0A565CLT7</accession>
<reference evidence="1" key="1">
    <citation type="submission" date="2019-07" db="EMBL/GenBank/DDBJ databases">
        <authorList>
            <person name="Dittberner H."/>
        </authorList>
    </citation>
    <scope>NUCLEOTIDE SEQUENCE [LARGE SCALE GENOMIC DNA]</scope>
</reference>
<name>A0A565CLT7_9BRAS</name>
<gene>
    <name evidence="1" type="ORF">ANE_LOCUS25132</name>
</gene>
<proteinExistence type="predicted"/>
<evidence type="ECO:0000313" key="1">
    <source>
        <dbReference type="EMBL" id="VVB14688.1"/>
    </source>
</evidence>
<dbReference type="AlphaFoldDB" id="A0A565CLT7"/>
<dbReference type="EMBL" id="CABITT030000008">
    <property type="protein sequence ID" value="VVB14688.1"/>
    <property type="molecule type" value="Genomic_DNA"/>
</dbReference>